<evidence type="ECO:0000313" key="3">
    <source>
        <dbReference type="EMBL" id="MPC59680.1"/>
    </source>
</evidence>
<feature type="signal peptide" evidence="2">
    <location>
        <begin position="1"/>
        <end position="24"/>
    </location>
</feature>
<reference evidence="3 4" key="1">
    <citation type="submission" date="2019-05" db="EMBL/GenBank/DDBJ databases">
        <title>Another draft genome of Portunus trituberculatus and its Hox gene families provides insights of decapod evolution.</title>
        <authorList>
            <person name="Jeong J.-H."/>
            <person name="Song I."/>
            <person name="Kim S."/>
            <person name="Choi T."/>
            <person name="Kim D."/>
            <person name="Ryu S."/>
            <person name="Kim W."/>
        </authorList>
    </citation>
    <scope>NUCLEOTIDE SEQUENCE [LARGE SCALE GENOMIC DNA]</scope>
    <source>
        <tissue evidence="3">Muscle</tissue>
    </source>
</reference>
<keyword evidence="4" id="KW-1185">Reference proteome</keyword>
<feature type="region of interest" description="Disordered" evidence="1">
    <location>
        <begin position="83"/>
        <end position="156"/>
    </location>
</feature>
<comment type="caution">
    <text evidence="3">The sequence shown here is derived from an EMBL/GenBank/DDBJ whole genome shotgun (WGS) entry which is preliminary data.</text>
</comment>
<evidence type="ECO:0000256" key="1">
    <source>
        <dbReference type="SAM" id="MobiDB-lite"/>
    </source>
</evidence>
<feature type="region of interest" description="Disordered" evidence="1">
    <location>
        <begin position="43"/>
        <end position="63"/>
    </location>
</feature>
<dbReference type="EMBL" id="VSRR010016781">
    <property type="protein sequence ID" value="MPC59680.1"/>
    <property type="molecule type" value="Genomic_DNA"/>
</dbReference>
<keyword evidence="2" id="KW-0732">Signal</keyword>
<evidence type="ECO:0000313" key="4">
    <source>
        <dbReference type="Proteomes" id="UP000324222"/>
    </source>
</evidence>
<dbReference type="OrthoDB" id="2105077at2759"/>
<name>A0A5B7GHH3_PORTR</name>
<accession>A0A5B7GHH3</accession>
<evidence type="ECO:0000256" key="2">
    <source>
        <dbReference type="SAM" id="SignalP"/>
    </source>
</evidence>
<gene>
    <name evidence="3" type="ORF">E2C01_053706</name>
</gene>
<protein>
    <submittedName>
        <fullName evidence="3">Uncharacterized protein</fullName>
    </submittedName>
</protein>
<sequence length="156" mass="16764">MCRTWVEVLAAVVVVVSVAVTVSGVAERDSDFYLNRWNDKNSGKSKAIAQENPTAQIPSPLLSPWSRLPPGATGKLILTAAGTSNTTTQIPDDAQLLPPSLVDPPSTSPTFRNSSERDPKRERHSRPACHLESLRGQQSPSAAVHEGGREVEDQNG</sequence>
<feature type="compositionally biased region" description="Basic and acidic residues" evidence="1">
    <location>
        <begin position="146"/>
        <end position="156"/>
    </location>
</feature>
<dbReference type="AlphaFoldDB" id="A0A5B7GHH3"/>
<dbReference type="Proteomes" id="UP000324222">
    <property type="component" value="Unassembled WGS sequence"/>
</dbReference>
<proteinExistence type="predicted"/>
<feature type="chain" id="PRO_5023066522" evidence="2">
    <location>
        <begin position="25"/>
        <end position="156"/>
    </location>
</feature>
<organism evidence="3 4">
    <name type="scientific">Portunus trituberculatus</name>
    <name type="common">Swimming crab</name>
    <name type="synonym">Neptunus trituberculatus</name>
    <dbReference type="NCBI Taxonomy" id="210409"/>
    <lineage>
        <taxon>Eukaryota</taxon>
        <taxon>Metazoa</taxon>
        <taxon>Ecdysozoa</taxon>
        <taxon>Arthropoda</taxon>
        <taxon>Crustacea</taxon>
        <taxon>Multicrustacea</taxon>
        <taxon>Malacostraca</taxon>
        <taxon>Eumalacostraca</taxon>
        <taxon>Eucarida</taxon>
        <taxon>Decapoda</taxon>
        <taxon>Pleocyemata</taxon>
        <taxon>Brachyura</taxon>
        <taxon>Eubrachyura</taxon>
        <taxon>Portunoidea</taxon>
        <taxon>Portunidae</taxon>
        <taxon>Portuninae</taxon>
        <taxon>Portunus</taxon>
    </lineage>
</organism>